<dbReference type="EMBL" id="MN739254">
    <property type="protein sequence ID" value="QHS95640.1"/>
    <property type="molecule type" value="Genomic_DNA"/>
</dbReference>
<organism evidence="1">
    <name type="scientific">viral metagenome</name>
    <dbReference type="NCBI Taxonomy" id="1070528"/>
    <lineage>
        <taxon>unclassified sequences</taxon>
        <taxon>metagenomes</taxon>
        <taxon>organismal metagenomes</taxon>
    </lineage>
</organism>
<dbReference type="SUPFAM" id="SSF52540">
    <property type="entry name" value="P-loop containing nucleoside triphosphate hydrolases"/>
    <property type="match status" value="1"/>
</dbReference>
<sequence length="377" mass="45054">MKINPKWFRQSECCYLLNKSINYLKTYVMLLYSMKIEQHFEEYINEIDKHNYHTDLVKIYEKFPDKIEEFKNLLFYGKSGVGKYSQMLYSIKRYSPSSLKYEKKMCITLQDKKKSNYFIKISDIHYEVDMSLLGCNAKTVWSQIYYQICDAVKAKQTNKYGIIVCKNFQDIHPELLDVYYSYMNYANFIKFIVLTEHISFIPENIVNACRIIGLKTPAFSSLQSFVKKTIKRDTQIVNLKDARGHFKELIEPHSIICNKIIKMLTIDDVDFLRLREYIYSLFILQYDIPECVWYVVNQLITSGYIAGKDVLDKEYEFYYLYNNNYRPIYHLEKFFLMLRQKIFSIAIIQDEEARNKKTQENDEEANIIEAANIIEVR</sequence>
<dbReference type="AlphaFoldDB" id="A0A6C0BU81"/>
<dbReference type="InterPro" id="IPR027417">
    <property type="entry name" value="P-loop_NTPase"/>
</dbReference>
<proteinExistence type="predicted"/>
<accession>A0A6C0BU81</accession>
<protein>
    <submittedName>
        <fullName evidence="1">Uncharacterized protein</fullName>
    </submittedName>
</protein>
<reference evidence="1" key="1">
    <citation type="journal article" date="2020" name="Nature">
        <title>Giant virus diversity and host interactions through global metagenomics.</title>
        <authorList>
            <person name="Schulz F."/>
            <person name="Roux S."/>
            <person name="Paez-Espino D."/>
            <person name="Jungbluth S."/>
            <person name="Walsh D.A."/>
            <person name="Denef V.J."/>
            <person name="McMahon K.D."/>
            <person name="Konstantinidis K.T."/>
            <person name="Eloe-Fadrosh E.A."/>
            <person name="Kyrpides N.C."/>
            <person name="Woyke T."/>
        </authorList>
    </citation>
    <scope>NUCLEOTIDE SEQUENCE</scope>
    <source>
        <strain evidence="1">GVMAG-M-3300018868-6</strain>
    </source>
</reference>
<dbReference type="Gene3D" id="3.40.50.300">
    <property type="entry name" value="P-loop containing nucleotide triphosphate hydrolases"/>
    <property type="match status" value="1"/>
</dbReference>
<name>A0A6C0BU81_9ZZZZ</name>
<evidence type="ECO:0000313" key="1">
    <source>
        <dbReference type="EMBL" id="QHS95640.1"/>
    </source>
</evidence>